<keyword evidence="10 11" id="KW-0472">Membrane</keyword>
<keyword evidence="8 11" id="KW-1133">Transmembrane helix</keyword>
<comment type="caution">
    <text evidence="12">The sequence shown here is derived from an EMBL/GenBank/DDBJ whole genome shotgun (WGS) entry which is preliminary data.</text>
</comment>
<evidence type="ECO:0000256" key="10">
    <source>
        <dbReference type="ARBA" id="ARBA00023136"/>
    </source>
</evidence>
<dbReference type="InterPro" id="IPR004728">
    <property type="entry name" value="Sec62"/>
</dbReference>
<keyword evidence="7" id="KW-0653">Protein transport</keyword>
<evidence type="ECO:0000256" key="7">
    <source>
        <dbReference type="ARBA" id="ARBA00022927"/>
    </source>
</evidence>
<comment type="subcellular location">
    <subcellularLocation>
        <location evidence="1">Endoplasmic reticulum membrane</location>
        <topology evidence="1">Multi-pass membrane protein</topology>
    </subcellularLocation>
</comment>
<evidence type="ECO:0000256" key="3">
    <source>
        <dbReference type="ARBA" id="ARBA00021257"/>
    </source>
</evidence>
<dbReference type="Pfam" id="PF03839">
    <property type="entry name" value="Sec62"/>
    <property type="match status" value="1"/>
</dbReference>
<feature type="transmembrane region" description="Helical" evidence="11">
    <location>
        <begin position="131"/>
        <end position="149"/>
    </location>
</feature>
<evidence type="ECO:0000256" key="1">
    <source>
        <dbReference type="ARBA" id="ARBA00004477"/>
    </source>
</evidence>
<dbReference type="VEuPathDB" id="FungiDB:AeMF1_015496"/>
<evidence type="ECO:0000256" key="6">
    <source>
        <dbReference type="ARBA" id="ARBA00022824"/>
    </source>
</evidence>
<evidence type="ECO:0000256" key="2">
    <source>
        <dbReference type="ARBA" id="ARBA00010604"/>
    </source>
</evidence>
<dbReference type="GO" id="GO:0005789">
    <property type="term" value="C:endoplasmic reticulum membrane"/>
    <property type="evidence" value="ECO:0007669"/>
    <property type="project" value="UniProtKB-SubCell"/>
</dbReference>
<dbReference type="PANTHER" id="PTHR12443:SF9">
    <property type="entry name" value="TRANSLOCATION PROTEIN SEC62"/>
    <property type="match status" value="1"/>
</dbReference>
<protein>
    <recommendedName>
        <fullName evidence="3">Translocation protein SEC62</fullName>
    </recommendedName>
</protein>
<evidence type="ECO:0000256" key="4">
    <source>
        <dbReference type="ARBA" id="ARBA00022448"/>
    </source>
</evidence>
<evidence type="ECO:0000256" key="11">
    <source>
        <dbReference type="SAM" id="Phobius"/>
    </source>
</evidence>
<evidence type="ECO:0000313" key="12">
    <source>
        <dbReference type="EMBL" id="KAF0735255.1"/>
    </source>
</evidence>
<comment type="similarity">
    <text evidence="2">Belongs to the SEC62 family.</text>
</comment>
<accession>A0A6G0X5I9</accession>
<dbReference type="GO" id="GO:0031204">
    <property type="term" value="P:post-translational protein targeting to membrane, translocation"/>
    <property type="evidence" value="ECO:0007669"/>
    <property type="project" value="TreeGrafter"/>
</dbReference>
<evidence type="ECO:0000313" key="13">
    <source>
        <dbReference type="Proteomes" id="UP000481153"/>
    </source>
</evidence>
<keyword evidence="13" id="KW-1185">Reference proteome</keyword>
<feature type="transmembrane region" description="Helical" evidence="11">
    <location>
        <begin position="213"/>
        <end position="232"/>
    </location>
</feature>
<reference evidence="12 13" key="1">
    <citation type="submission" date="2019-07" db="EMBL/GenBank/DDBJ databases">
        <title>Genomics analysis of Aphanomyces spp. identifies a new class of oomycete effector associated with host adaptation.</title>
        <authorList>
            <person name="Gaulin E."/>
        </authorList>
    </citation>
    <scope>NUCLEOTIDE SEQUENCE [LARGE SCALE GENOMIC DNA]</scope>
    <source>
        <strain evidence="12 13">ATCC 201684</strain>
    </source>
</reference>
<feature type="transmembrane region" description="Helical" evidence="11">
    <location>
        <begin position="161"/>
        <end position="185"/>
    </location>
</feature>
<gene>
    <name evidence="12" type="ORF">Ae201684_008171</name>
</gene>
<proteinExistence type="inferred from homology"/>
<evidence type="ECO:0000256" key="8">
    <source>
        <dbReference type="ARBA" id="ARBA00022989"/>
    </source>
</evidence>
<dbReference type="PANTHER" id="PTHR12443">
    <property type="entry name" value="TRANSLOCATION PROTEIN SEC62"/>
    <property type="match status" value="1"/>
</dbReference>
<sequence>MAATLSVLDAALESPVKAAPSDGMLFDFEATKVFADALVLTTSKREGIELDRRVVYFRGKDVRKRFPEANDIDSIGKSLIEHGFIHKCVRVKKTNNTGTTYTILQPTHDQEFTKDGVYTWMYEGPTYWRNFLSGSFLLALGSAVFYPAWPAWGQKMLWDSGVTVCLGVSACLALRFVVWLTVWIATGSHLRLVPQLPRLQPIFEVYPKKEKKYLARCFVLFVLLATGVYFAYYPPVCQKKGYLGLGQKLVKQAYKGTLLQRFSPQEKEFMYTVLRIMRRFF</sequence>
<keyword evidence="9" id="KW-0811">Translocation</keyword>
<keyword evidence="6" id="KW-0256">Endoplasmic reticulum</keyword>
<evidence type="ECO:0000256" key="5">
    <source>
        <dbReference type="ARBA" id="ARBA00022692"/>
    </source>
</evidence>
<evidence type="ECO:0000256" key="9">
    <source>
        <dbReference type="ARBA" id="ARBA00023010"/>
    </source>
</evidence>
<keyword evidence="4" id="KW-0813">Transport</keyword>
<dbReference type="Proteomes" id="UP000481153">
    <property type="component" value="Unassembled WGS sequence"/>
</dbReference>
<dbReference type="EMBL" id="VJMJ01000100">
    <property type="protein sequence ID" value="KAF0735255.1"/>
    <property type="molecule type" value="Genomic_DNA"/>
</dbReference>
<organism evidence="12 13">
    <name type="scientific">Aphanomyces euteiches</name>
    <dbReference type="NCBI Taxonomy" id="100861"/>
    <lineage>
        <taxon>Eukaryota</taxon>
        <taxon>Sar</taxon>
        <taxon>Stramenopiles</taxon>
        <taxon>Oomycota</taxon>
        <taxon>Saprolegniomycetes</taxon>
        <taxon>Saprolegniales</taxon>
        <taxon>Verrucalvaceae</taxon>
        <taxon>Aphanomyces</taxon>
    </lineage>
</organism>
<name>A0A6G0X5I9_9STRA</name>
<dbReference type="AlphaFoldDB" id="A0A6G0X5I9"/>
<keyword evidence="5 11" id="KW-0812">Transmembrane</keyword>